<dbReference type="EMBL" id="JACIDK010000003">
    <property type="protein sequence ID" value="MBB3891507.1"/>
    <property type="molecule type" value="Genomic_DNA"/>
</dbReference>
<protein>
    <recommendedName>
        <fullName evidence="3">HTH iclR-type domain-containing protein</fullName>
    </recommendedName>
</protein>
<name>A0A840A2H3_9CAUL</name>
<gene>
    <name evidence="1" type="ORF">GGQ61_002235</name>
</gene>
<accession>A0A840A2H3</accession>
<keyword evidence="2" id="KW-1185">Reference proteome</keyword>
<comment type="caution">
    <text evidence="1">The sequence shown here is derived from an EMBL/GenBank/DDBJ whole genome shotgun (WGS) entry which is preliminary data.</text>
</comment>
<proteinExistence type="predicted"/>
<dbReference type="RefSeq" id="WP_183772554.1">
    <property type="nucleotide sequence ID" value="NZ_JACIDK010000003.1"/>
</dbReference>
<dbReference type="Proteomes" id="UP000530564">
    <property type="component" value="Unassembled WGS sequence"/>
</dbReference>
<evidence type="ECO:0000313" key="2">
    <source>
        <dbReference type="Proteomes" id="UP000530564"/>
    </source>
</evidence>
<organism evidence="1 2">
    <name type="scientific">Phenylobacterium haematophilum</name>
    <dbReference type="NCBI Taxonomy" id="98513"/>
    <lineage>
        <taxon>Bacteria</taxon>
        <taxon>Pseudomonadati</taxon>
        <taxon>Pseudomonadota</taxon>
        <taxon>Alphaproteobacteria</taxon>
        <taxon>Caulobacterales</taxon>
        <taxon>Caulobacteraceae</taxon>
        <taxon>Phenylobacterium</taxon>
    </lineage>
</organism>
<reference evidence="1 2" key="1">
    <citation type="submission" date="2020-08" db="EMBL/GenBank/DDBJ databases">
        <title>Genomic Encyclopedia of Type Strains, Phase IV (KMG-IV): sequencing the most valuable type-strain genomes for metagenomic binning, comparative biology and taxonomic classification.</title>
        <authorList>
            <person name="Goeker M."/>
        </authorList>
    </citation>
    <scope>NUCLEOTIDE SEQUENCE [LARGE SCALE GENOMIC DNA]</scope>
    <source>
        <strain evidence="1 2">DSM 21793</strain>
    </source>
</reference>
<evidence type="ECO:0008006" key="3">
    <source>
        <dbReference type="Google" id="ProtNLM"/>
    </source>
</evidence>
<dbReference type="InterPro" id="IPR036390">
    <property type="entry name" value="WH_DNA-bd_sf"/>
</dbReference>
<evidence type="ECO:0000313" key="1">
    <source>
        <dbReference type="EMBL" id="MBB3891507.1"/>
    </source>
</evidence>
<dbReference type="SUPFAM" id="SSF46785">
    <property type="entry name" value="Winged helix' DNA-binding domain"/>
    <property type="match status" value="1"/>
</dbReference>
<dbReference type="AlphaFoldDB" id="A0A840A2H3"/>
<sequence length="154" mass="17022">MTPEPTEEPADIFFARLSGAFVLRTLANASEVFEGDMMLGIVFMAIGQATVSHVAAERHLSEFEAGVAPDDMRHPVSVLSIAGSLNIPRETARRYVSRLIDLGYCQRVHGRRVIIPGEVYQRPELVQALHLNKRDLLLLLAAYRRAGAPKDDAI</sequence>